<dbReference type="Gene3D" id="2.40.70.10">
    <property type="entry name" value="Acid Proteases"/>
    <property type="match status" value="2"/>
</dbReference>
<dbReference type="InterPro" id="IPR001969">
    <property type="entry name" value="Aspartic_peptidase_AS"/>
</dbReference>
<dbReference type="RefSeq" id="XP_001026656.1">
    <property type="nucleotide sequence ID" value="XM_001026656.1"/>
</dbReference>
<keyword evidence="12" id="KW-1185">Reference proteome</keyword>
<evidence type="ECO:0000259" key="10">
    <source>
        <dbReference type="PROSITE" id="PS51767"/>
    </source>
</evidence>
<keyword evidence="3 7" id="KW-0064">Aspartyl protease</keyword>
<keyword evidence="9" id="KW-0732">Signal</keyword>
<evidence type="ECO:0000256" key="4">
    <source>
        <dbReference type="ARBA" id="ARBA00022801"/>
    </source>
</evidence>
<dbReference type="AlphaFoldDB" id="Q24F64"/>
<feature type="signal peptide" evidence="9">
    <location>
        <begin position="1"/>
        <end position="19"/>
    </location>
</feature>
<dbReference type="GO" id="GO:0006508">
    <property type="term" value="P:proteolysis"/>
    <property type="evidence" value="ECO:0007669"/>
    <property type="project" value="UniProtKB-KW"/>
</dbReference>
<evidence type="ECO:0000256" key="9">
    <source>
        <dbReference type="SAM" id="SignalP"/>
    </source>
</evidence>
<feature type="chain" id="PRO_5004202299" evidence="9">
    <location>
        <begin position="20"/>
        <end position="426"/>
    </location>
</feature>
<dbReference type="OMA" id="CHRQMSP"/>
<dbReference type="PROSITE" id="PS00141">
    <property type="entry name" value="ASP_PROTEASE"/>
    <property type="match status" value="1"/>
</dbReference>
<evidence type="ECO:0000313" key="12">
    <source>
        <dbReference type="Proteomes" id="UP000009168"/>
    </source>
</evidence>
<dbReference type="InterPro" id="IPR034164">
    <property type="entry name" value="Pepsin-like_dom"/>
</dbReference>
<evidence type="ECO:0000256" key="2">
    <source>
        <dbReference type="ARBA" id="ARBA00022670"/>
    </source>
</evidence>
<keyword evidence="8" id="KW-0812">Transmembrane</keyword>
<dbReference type="Proteomes" id="UP000009168">
    <property type="component" value="Unassembled WGS sequence"/>
</dbReference>
<dbReference type="CDD" id="cd05471">
    <property type="entry name" value="pepsin_like"/>
    <property type="match status" value="1"/>
</dbReference>
<reference evidence="12" key="1">
    <citation type="journal article" date="2006" name="PLoS Biol.">
        <title>Macronuclear genome sequence of the ciliate Tetrahymena thermophila, a model eukaryote.</title>
        <authorList>
            <person name="Eisen J.A."/>
            <person name="Coyne R.S."/>
            <person name="Wu M."/>
            <person name="Wu D."/>
            <person name="Thiagarajan M."/>
            <person name="Wortman J.R."/>
            <person name="Badger J.H."/>
            <person name="Ren Q."/>
            <person name="Amedeo P."/>
            <person name="Jones K.M."/>
            <person name="Tallon L.J."/>
            <person name="Delcher A.L."/>
            <person name="Salzberg S.L."/>
            <person name="Silva J.C."/>
            <person name="Haas B.J."/>
            <person name="Majoros W.H."/>
            <person name="Farzad M."/>
            <person name="Carlton J.M."/>
            <person name="Smith R.K. Jr."/>
            <person name="Garg J."/>
            <person name="Pearlman R.E."/>
            <person name="Karrer K.M."/>
            <person name="Sun L."/>
            <person name="Manning G."/>
            <person name="Elde N.C."/>
            <person name="Turkewitz A.P."/>
            <person name="Asai D.J."/>
            <person name="Wilkes D.E."/>
            <person name="Wang Y."/>
            <person name="Cai H."/>
            <person name="Collins K."/>
            <person name="Stewart B.A."/>
            <person name="Lee S.R."/>
            <person name="Wilamowska K."/>
            <person name="Weinberg Z."/>
            <person name="Ruzzo W.L."/>
            <person name="Wloga D."/>
            <person name="Gaertig J."/>
            <person name="Frankel J."/>
            <person name="Tsao C.-C."/>
            <person name="Gorovsky M.A."/>
            <person name="Keeling P.J."/>
            <person name="Waller R.F."/>
            <person name="Patron N.J."/>
            <person name="Cherry J.M."/>
            <person name="Stover N.A."/>
            <person name="Krieger C.J."/>
            <person name="del Toro C."/>
            <person name="Ryder H.F."/>
            <person name="Williamson S.C."/>
            <person name="Barbeau R.A."/>
            <person name="Hamilton E.P."/>
            <person name="Orias E."/>
        </authorList>
    </citation>
    <scope>NUCLEOTIDE SEQUENCE [LARGE SCALE GENOMIC DNA]</scope>
    <source>
        <strain evidence="12">SB210</strain>
    </source>
</reference>
<dbReference type="PRINTS" id="PR00792">
    <property type="entry name" value="PEPSIN"/>
</dbReference>
<keyword evidence="4 7" id="KW-0378">Hydrolase</keyword>
<keyword evidence="8" id="KW-1133">Transmembrane helix</keyword>
<dbReference type="KEGG" id="tet:TTHERM_01128620"/>
<dbReference type="EMBL" id="GG662295">
    <property type="protein sequence ID" value="EAS06411.1"/>
    <property type="molecule type" value="Genomic_DNA"/>
</dbReference>
<dbReference type="InterPro" id="IPR001461">
    <property type="entry name" value="Aspartic_peptidase_A1"/>
</dbReference>
<evidence type="ECO:0000256" key="6">
    <source>
        <dbReference type="PIRSR" id="PIRSR601461-2"/>
    </source>
</evidence>
<comment type="similarity">
    <text evidence="1 7">Belongs to the peptidase A1 family.</text>
</comment>
<gene>
    <name evidence="11" type="ORF">TTHERM_01128620</name>
</gene>
<protein>
    <submittedName>
        <fullName evidence="11">Eukaryotic aspartyl protease family protein</fullName>
    </submittedName>
</protein>
<dbReference type="GO" id="GO:0004190">
    <property type="term" value="F:aspartic-type endopeptidase activity"/>
    <property type="evidence" value="ECO:0007669"/>
    <property type="project" value="UniProtKB-KW"/>
</dbReference>
<feature type="disulfide bond" evidence="6">
    <location>
        <begin position="308"/>
        <end position="344"/>
    </location>
</feature>
<organism evidence="11 12">
    <name type="scientific">Tetrahymena thermophila (strain SB210)</name>
    <dbReference type="NCBI Taxonomy" id="312017"/>
    <lineage>
        <taxon>Eukaryota</taxon>
        <taxon>Sar</taxon>
        <taxon>Alveolata</taxon>
        <taxon>Ciliophora</taxon>
        <taxon>Intramacronucleata</taxon>
        <taxon>Oligohymenophorea</taxon>
        <taxon>Hymenostomatida</taxon>
        <taxon>Tetrahymenina</taxon>
        <taxon>Tetrahymenidae</taxon>
        <taxon>Tetrahymena</taxon>
    </lineage>
</organism>
<evidence type="ECO:0000256" key="5">
    <source>
        <dbReference type="PIRSR" id="PIRSR601461-1"/>
    </source>
</evidence>
<feature type="active site" evidence="5">
    <location>
        <position position="77"/>
    </location>
</feature>
<proteinExistence type="inferred from homology"/>
<dbReference type="eggNOG" id="KOG1339">
    <property type="taxonomic scope" value="Eukaryota"/>
</dbReference>
<dbReference type="Pfam" id="PF00026">
    <property type="entry name" value="Asp"/>
    <property type="match status" value="1"/>
</dbReference>
<name>Q24F64_TETTS</name>
<feature type="domain" description="Peptidase A1" evidence="10">
    <location>
        <begin position="59"/>
        <end position="383"/>
    </location>
</feature>
<dbReference type="OrthoDB" id="2747330at2759"/>
<dbReference type="PANTHER" id="PTHR47966:SF51">
    <property type="entry name" value="BETA-SITE APP-CLEAVING ENZYME, ISOFORM A-RELATED"/>
    <property type="match status" value="1"/>
</dbReference>
<dbReference type="HOGENOM" id="CLU_013253_12_0_1"/>
<feature type="active site" evidence="5">
    <location>
        <position position="267"/>
    </location>
</feature>
<dbReference type="InParanoid" id="Q24F64"/>
<evidence type="ECO:0000256" key="3">
    <source>
        <dbReference type="ARBA" id="ARBA00022750"/>
    </source>
</evidence>
<dbReference type="PANTHER" id="PTHR47966">
    <property type="entry name" value="BETA-SITE APP-CLEAVING ENZYME, ISOFORM A-RELATED"/>
    <property type="match status" value="1"/>
</dbReference>
<keyword evidence="6" id="KW-1015">Disulfide bond</keyword>
<dbReference type="GeneID" id="7827975"/>
<evidence type="ECO:0000313" key="11">
    <source>
        <dbReference type="EMBL" id="EAS06411.1"/>
    </source>
</evidence>
<dbReference type="PROSITE" id="PS51767">
    <property type="entry name" value="PEPTIDASE_A1"/>
    <property type="match status" value="1"/>
</dbReference>
<sequence length="426" mass="46404">MNKIGSLIFVLVALNLATSQVIKIPIEKRIPETETNGSFLDDDQQVAVAQLINHDQYMYSGNIEVGNSKQTYTVDFDSGSNLLWLTSKNCPSCVKDGYKHSYDCTPEDGCTLTTTPAQVTYGDGSGVKGHIAKVPVSIAGIAPVTEALLLVEQSIRNGNLQADGLMGLGVYDENNTGNVAFVNQLFKQGLITKSQFSFYLGFGKTESELTIGGVDESKLANPSEIYYHPLVLNGRTDDSQRWRVAFKSISFGNKQIPMTSQNTGIVDSGTSLAYIRNDIYKEWINYLKTITKLNPIFQGLSVFYSVKCGTTLPDLTFTLTDVNGVDRNYSLPSSFYILNQSGTCILGIQGNSVTGDLQFLLGDVFMRRFVSVFDYTSLSMGLSVSVANPASAVVTKNHRNGHLALLAIGLVALAGLIFLTLRALRK</sequence>
<accession>Q24F64</accession>
<dbReference type="STRING" id="312017.Q24F64"/>
<feature type="transmembrane region" description="Helical" evidence="8">
    <location>
        <begin position="403"/>
        <end position="424"/>
    </location>
</feature>
<evidence type="ECO:0000256" key="1">
    <source>
        <dbReference type="ARBA" id="ARBA00007447"/>
    </source>
</evidence>
<evidence type="ECO:0000256" key="8">
    <source>
        <dbReference type="SAM" id="Phobius"/>
    </source>
</evidence>
<keyword evidence="8" id="KW-0472">Membrane</keyword>
<dbReference type="InterPro" id="IPR021109">
    <property type="entry name" value="Peptidase_aspartic_dom_sf"/>
</dbReference>
<dbReference type="SUPFAM" id="SSF50630">
    <property type="entry name" value="Acid proteases"/>
    <property type="match status" value="1"/>
</dbReference>
<dbReference type="InterPro" id="IPR033121">
    <property type="entry name" value="PEPTIDASE_A1"/>
</dbReference>
<keyword evidence="2 7" id="KW-0645">Protease</keyword>
<evidence type="ECO:0000256" key="7">
    <source>
        <dbReference type="RuleBase" id="RU000454"/>
    </source>
</evidence>